<proteinExistence type="predicted"/>
<dbReference type="Proteomes" id="UP001500936">
    <property type="component" value="Unassembled WGS sequence"/>
</dbReference>
<name>A0ABP8K7V7_9BACT</name>
<evidence type="ECO:0000313" key="3">
    <source>
        <dbReference type="Proteomes" id="UP001500936"/>
    </source>
</evidence>
<reference evidence="3" key="1">
    <citation type="journal article" date="2019" name="Int. J. Syst. Evol. Microbiol.">
        <title>The Global Catalogue of Microorganisms (GCM) 10K type strain sequencing project: providing services to taxonomists for standard genome sequencing and annotation.</title>
        <authorList>
            <consortium name="The Broad Institute Genomics Platform"/>
            <consortium name="The Broad Institute Genome Sequencing Center for Infectious Disease"/>
            <person name="Wu L."/>
            <person name="Ma J."/>
        </authorList>
    </citation>
    <scope>NUCLEOTIDE SEQUENCE [LARGE SCALE GENOMIC DNA]</scope>
    <source>
        <strain evidence="3">JCM 17925</strain>
    </source>
</reference>
<comment type="caution">
    <text evidence="2">The sequence shown here is derived from an EMBL/GenBank/DDBJ whole genome shotgun (WGS) entry which is preliminary data.</text>
</comment>
<evidence type="ECO:0000256" key="1">
    <source>
        <dbReference type="SAM" id="SignalP"/>
    </source>
</evidence>
<accession>A0ABP8K7V7</accession>
<dbReference type="Pfam" id="PF20230">
    <property type="entry name" value="DUF6588"/>
    <property type="match status" value="1"/>
</dbReference>
<sequence>MLTYMKTGFLLGLSMLLLPAAHGQRVESFLGTYKGQNATGYLQPFADALPAMLQSGYSQDARVDSSFHLYIGLVVFAALPTDAQRQFTATTEGAFTPVQPATVPTIFGDTRSVIVNGDNGTSYVFSGGLNTRYLPLAAPQLTLGSLYGTELNLRYFASDFGKNFGKVSLIGGGIRHSLSQYFHPRNLDLTLAYAEQQFKIGTVLNVRSRQLMLEAGQHWKGIAYYGFAGYLMSKTDIHYAYSAEASSQVNLSLKNKNALIAGAGFSVKVWKIKLNANARYAGSIVATGGLGLDF</sequence>
<evidence type="ECO:0000313" key="2">
    <source>
        <dbReference type="EMBL" id="GAA4401525.1"/>
    </source>
</evidence>
<dbReference type="InterPro" id="IPR046495">
    <property type="entry name" value="DUF6588"/>
</dbReference>
<evidence type="ECO:0008006" key="4">
    <source>
        <dbReference type="Google" id="ProtNLM"/>
    </source>
</evidence>
<organism evidence="2 3">
    <name type="scientific">Nibrella viscosa</name>
    <dbReference type="NCBI Taxonomy" id="1084524"/>
    <lineage>
        <taxon>Bacteria</taxon>
        <taxon>Pseudomonadati</taxon>
        <taxon>Bacteroidota</taxon>
        <taxon>Cytophagia</taxon>
        <taxon>Cytophagales</taxon>
        <taxon>Spirosomataceae</taxon>
        <taxon>Nibrella</taxon>
    </lineage>
</organism>
<gene>
    <name evidence="2" type="ORF">GCM10023187_15780</name>
</gene>
<keyword evidence="3" id="KW-1185">Reference proteome</keyword>
<feature type="chain" id="PRO_5045082523" description="Outer membrane protein beta-barrel domain-containing protein" evidence="1">
    <location>
        <begin position="24"/>
        <end position="294"/>
    </location>
</feature>
<keyword evidence="1" id="KW-0732">Signal</keyword>
<protein>
    <recommendedName>
        <fullName evidence="4">Outer membrane protein beta-barrel domain-containing protein</fullName>
    </recommendedName>
</protein>
<feature type="signal peptide" evidence="1">
    <location>
        <begin position="1"/>
        <end position="23"/>
    </location>
</feature>
<dbReference type="EMBL" id="BAABHB010000002">
    <property type="protein sequence ID" value="GAA4401525.1"/>
    <property type="molecule type" value="Genomic_DNA"/>
</dbReference>